<keyword evidence="2" id="KW-1185">Reference proteome</keyword>
<dbReference type="RefSeq" id="WP_145635430.1">
    <property type="nucleotide sequence ID" value="NZ_VIWP01000002.1"/>
</dbReference>
<accession>A0A561R3F5</accession>
<name>A0A561R3F5_9HYPH</name>
<dbReference type="OrthoDB" id="7593532at2"/>
<sequence length="405" mass="44572">MNTWKPDFVGGNPIRTNSSGELNDILLRAMVPELSGRTAAETRVLVFSSNVDATVEISFLAPARSAPEGICLAVIDDARMRSLGSRGLEALFGAMAPTHVVFCRYWGGNFSAIVDLAKSVSAATLTFLDDNLLSVPPETGTNVYAFFQDKRRRQVLEQTIRDVDLFVPSTPALSEDLSVYRTGEVADWGIYRSADPAEFRQGDLPEPRPVIGYMASESHAADLESYVPALVKLLATRPELRMEFFGTIRPPEALGVFGNRVVTRGKANSYADFMRRLKRLRWMVGLAPLADTPFNRTKACTKWVEYTLADIPTIANSQAVYGRAADRGAIAMASSETFFESLTAIIDDRDLRNSLLTASRELISSDYRLDSHLSQLKQTLEQATRILGERLSDRGTTVGMEAAAK</sequence>
<gene>
    <name evidence="1" type="ORF">FHW37_102791</name>
</gene>
<dbReference type="SUPFAM" id="SSF53756">
    <property type="entry name" value="UDP-Glycosyltransferase/glycogen phosphorylase"/>
    <property type="match status" value="1"/>
</dbReference>
<dbReference type="Proteomes" id="UP000320653">
    <property type="component" value="Unassembled WGS sequence"/>
</dbReference>
<organism evidence="1 2">
    <name type="scientific">Neorhizobium alkalisoli</name>
    <dbReference type="NCBI Taxonomy" id="528178"/>
    <lineage>
        <taxon>Bacteria</taxon>
        <taxon>Pseudomonadati</taxon>
        <taxon>Pseudomonadota</taxon>
        <taxon>Alphaproteobacteria</taxon>
        <taxon>Hyphomicrobiales</taxon>
        <taxon>Rhizobiaceae</taxon>
        <taxon>Rhizobium/Agrobacterium group</taxon>
        <taxon>Neorhizobium</taxon>
    </lineage>
</organism>
<evidence type="ECO:0000313" key="2">
    <source>
        <dbReference type="Proteomes" id="UP000320653"/>
    </source>
</evidence>
<dbReference type="AlphaFoldDB" id="A0A561R3F5"/>
<evidence type="ECO:0000313" key="1">
    <source>
        <dbReference type="EMBL" id="TWF57150.1"/>
    </source>
</evidence>
<comment type="caution">
    <text evidence="1">The sequence shown here is derived from an EMBL/GenBank/DDBJ whole genome shotgun (WGS) entry which is preliminary data.</text>
</comment>
<reference evidence="1 2" key="1">
    <citation type="submission" date="2019-06" db="EMBL/GenBank/DDBJ databases">
        <title>Sorghum-associated microbial communities from plants grown in Nebraska, USA.</title>
        <authorList>
            <person name="Schachtman D."/>
        </authorList>
    </citation>
    <scope>NUCLEOTIDE SEQUENCE [LARGE SCALE GENOMIC DNA]</scope>
    <source>
        <strain evidence="1 2">1225</strain>
    </source>
</reference>
<evidence type="ECO:0008006" key="3">
    <source>
        <dbReference type="Google" id="ProtNLM"/>
    </source>
</evidence>
<protein>
    <recommendedName>
        <fullName evidence="3">Glycosyl transferase family 1</fullName>
    </recommendedName>
</protein>
<dbReference type="EMBL" id="VIWP01000002">
    <property type="protein sequence ID" value="TWF57150.1"/>
    <property type="molecule type" value="Genomic_DNA"/>
</dbReference>
<proteinExistence type="predicted"/>